<keyword evidence="3" id="KW-0813">Transport</keyword>
<organism evidence="9 10">
    <name type="scientific">Rhodopirellula bahusiensis</name>
    <dbReference type="NCBI Taxonomy" id="2014065"/>
    <lineage>
        <taxon>Bacteria</taxon>
        <taxon>Pseudomonadati</taxon>
        <taxon>Planctomycetota</taxon>
        <taxon>Planctomycetia</taxon>
        <taxon>Pirellulales</taxon>
        <taxon>Pirellulaceae</taxon>
        <taxon>Rhodopirellula</taxon>
    </lineage>
</organism>
<keyword evidence="5 7" id="KW-0732">Signal</keyword>
<dbReference type="AlphaFoldDB" id="A0A2G1W1K5"/>
<evidence type="ECO:0000313" key="9">
    <source>
        <dbReference type="EMBL" id="PHQ32865.1"/>
    </source>
</evidence>
<evidence type="ECO:0000256" key="3">
    <source>
        <dbReference type="ARBA" id="ARBA00022448"/>
    </source>
</evidence>
<dbReference type="Pfam" id="PF01497">
    <property type="entry name" value="Peripla_BP_2"/>
    <property type="match status" value="1"/>
</dbReference>
<evidence type="ECO:0000256" key="1">
    <source>
        <dbReference type="ARBA" id="ARBA00004196"/>
    </source>
</evidence>
<sequence>MLSMQRRKFAVAAALLSACVVHGVTLAEPSHPDSPQVVHHAQGTITIPSVPQRVVVLDLGALDNLDTLGAPVVGVPEIKADMLPDWLSKYSSDEYKKVGTLFEPELDTIRELKPDLIVVGGRSSGSLKDLSEIAPTIDLSTSTSGFVPTVVQNLLTLGSIFNQEDLANQRAIELLQSVRELHSTAAEQGTGLLLFSVGESIKPQPPATRFGIIHELIGLPSVMTQADAGPPRQRGKGNATEEQTPEQIAQAEARKRKQLQDEAKRLQKLVDRDPNWLISLDRNSAFAERENGNELLKSDPAVSASNAYASNKVIYLSGRGWYLAAGGYQQMQHAIETVQTAFEKSSDND</sequence>
<feature type="chain" id="PRO_5013888165" description="Fe/B12 periplasmic-binding domain-containing protein" evidence="7">
    <location>
        <begin position="24"/>
        <end position="349"/>
    </location>
</feature>
<keyword evidence="10" id="KW-1185">Reference proteome</keyword>
<proteinExistence type="inferred from homology"/>
<dbReference type="PROSITE" id="PS51257">
    <property type="entry name" value="PROKAR_LIPOPROTEIN"/>
    <property type="match status" value="1"/>
</dbReference>
<name>A0A2G1W1K5_9BACT</name>
<dbReference type="GO" id="GO:0030288">
    <property type="term" value="C:outer membrane-bounded periplasmic space"/>
    <property type="evidence" value="ECO:0007669"/>
    <property type="project" value="TreeGrafter"/>
</dbReference>
<dbReference type="Proteomes" id="UP000225740">
    <property type="component" value="Unassembled WGS sequence"/>
</dbReference>
<keyword evidence="4" id="KW-0408">Iron</keyword>
<keyword evidence="4" id="KW-0410">Iron transport</keyword>
<evidence type="ECO:0000313" key="10">
    <source>
        <dbReference type="Proteomes" id="UP000225740"/>
    </source>
</evidence>
<feature type="domain" description="Fe/B12 periplasmic-binding" evidence="8">
    <location>
        <begin position="53"/>
        <end position="346"/>
    </location>
</feature>
<evidence type="ECO:0000259" key="8">
    <source>
        <dbReference type="PROSITE" id="PS50983"/>
    </source>
</evidence>
<dbReference type="SUPFAM" id="SSF53807">
    <property type="entry name" value="Helical backbone' metal receptor"/>
    <property type="match status" value="1"/>
</dbReference>
<dbReference type="PANTHER" id="PTHR30532:SF28">
    <property type="entry name" value="PETROBACTIN-BINDING PROTEIN YCLQ"/>
    <property type="match status" value="1"/>
</dbReference>
<dbReference type="EMBL" id="NIZW01000021">
    <property type="protein sequence ID" value="PHQ32865.1"/>
    <property type="molecule type" value="Genomic_DNA"/>
</dbReference>
<dbReference type="GO" id="GO:1901678">
    <property type="term" value="P:iron coordination entity transport"/>
    <property type="evidence" value="ECO:0007669"/>
    <property type="project" value="UniProtKB-ARBA"/>
</dbReference>
<dbReference type="PANTHER" id="PTHR30532">
    <property type="entry name" value="IRON III DICITRATE-BINDING PERIPLASMIC PROTEIN"/>
    <property type="match status" value="1"/>
</dbReference>
<dbReference type="PROSITE" id="PS50983">
    <property type="entry name" value="FE_B12_PBP"/>
    <property type="match status" value="1"/>
</dbReference>
<feature type="region of interest" description="Disordered" evidence="6">
    <location>
        <begin position="224"/>
        <end position="260"/>
    </location>
</feature>
<keyword evidence="4" id="KW-0406">Ion transport</keyword>
<dbReference type="InterPro" id="IPR002491">
    <property type="entry name" value="ABC_transptr_periplasmic_BD"/>
</dbReference>
<comment type="similarity">
    <text evidence="2">Belongs to the bacterial solute-binding protein 8 family.</text>
</comment>
<accession>A0A2G1W1K5</accession>
<dbReference type="InterPro" id="IPR051313">
    <property type="entry name" value="Bact_iron-sidero_bind"/>
</dbReference>
<gene>
    <name evidence="9" type="ORF">CEE69_22955</name>
</gene>
<evidence type="ECO:0000256" key="2">
    <source>
        <dbReference type="ARBA" id="ARBA00008814"/>
    </source>
</evidence>
<evidence type="ECO:0000256" key="6">
    <source>
        <dbReference type="SAM" id="MobiDB-lite"/>
    </source>
</evidence>
<evidence type="ECO:0000256" key="5">
    <source>
        <dbReference type="ARBA" id="ARBA00022729"/>
    </source>
</evidence>
<dbReference type="Gene3D" id="3.40.50.1980">
    <property type="entry name" value="Nitrogenase molybdenum iron protein domain"/>
    <property type="match status" value="2"/>
</dbReference>
<feature type="signal peptide" evidence="7">
    <location>
        <begin position="1"/>
        <end position="23"/>
    </location>
</feature>
<protein>
    <recommendedName>
        <fullName evidence="8">Fe/B12 periplasmic-binding domain-containing protein</fullName>
    </recommendedName>
</protein>
<evidence type="ECO:0000256" key="4">
    <source>
        <dbReference type="ARBA" id="ARBA00022496"/>
    </source>
</evidence>
<comment type="caution">
    <text evidence="9">The sequence shown here is derived from an EMBL/GenBank/DDBJ whole genome shotgun (WGS) entry which is preliminary data.</text>
</comment>
<comment type="subcellular location">
    <subcellularLocation>
        <location evidence="1">Cell envelope</location>
    </subcellularLocation>
</comment>
<reference evidence="9 10" key="1">
    <citation type="submission" date="2017-06" db="EMBL/GenBank/DDBJ databases">
        <title>Description of Rhodopirellula bahusiensis sp. nov.</title>
        <authorList>
            <person name="Kizina J."/>
            <person name="Harder J."/>
        </authorList>
    </citation>
    <scope>NUCLEOTIDE SEQUENCE [LARGE SCALE GENOMIC DNA]</scope>
    <source>
        <strain evidence="9 10">SWK21</strain>
    </source>
</reference>
<evidence type="ECO:0000256" key="7">
    <source>
        <dbReference type="SAM" id="SignalP"/>
    </source>
</evidence>